<evidence type="ECO:0000313" key="1">
    <source>
        <dbReference type="EMBL" id="RXC83111.1"/>
    </source>
</evidence>
<dbReference type="Proteomes" id="UP000288730">
    <property type="component" value="Unassembled WGS sequence"/>
</dbReference>
<dbReference type="EMBL" id="SCJN01001028">
    <property type="protein sequence ID" value="RXC83111.1"/>
    <property type="molecule type" value="Genomic_DNA"/>
</dbReference>
<dbReference type="AlphaFoldDB" id="A0A444R1V3"/>
<comment type="caution">
    <text evidence="1">The sequence shown here is derived from an EMBL/GenBank/DDBJ whole genome shotgun (WGS) entry which is preliminary data.</text>
</comment>
<reference evidence="1 2" key="1">
    <citation type="submission" date="2019-01" db="EMBL/GenBank/DDBJ databases">
        <title>Genomic analysis of febrile catheter-associated UTI E. coli isolates.</title>
        <authorList>
            <person name="Potter R."/>
            <person name="Zou Z."/>
            <person name="Henderson J."/>
            <person name="Dantas G."/>
        </authorList>
    </citation>
    <scope>NUCLEOTIDE SEQUENCE [LARGE SCALE GENOMIC DNA]</scope>
    <source>
        <strain evidence="1 2">29_CAASB</strain>
    </source>
</reference>
<proteinExistence type="predicted"/>
<organism evidence="1 2">
    <name type="scientific">Escherichia coli</name>
    <dbReference type="NCBI Taxonomy" id="562"/>
    <lineage>
        <taxon>Bacteria</taxon>
        <taxon>Pseudomonadati</taxon>
        <taxon>Pseudomonadota</taxon>
        <taxon>Gammaproteobacteria</taxon>
        <taxon>Enterobacterales</taxon>
        <taxon>Enterobacteriaceae</taxon>
        <taxon>Escherichia</taxon>
    </lineage>
</organism>
<accession>A0A444R1V3</accession>
<name>A0A444R1V3_ECOLX</name>
<evidence type="ECO:0000313" key="2">
    <source>
        <dbReference type="Proteomes" id="UP000288730"/>
    </source>
</evidence>
<sequence length="106" mass="12566">MKNAVIERTPSMKIRIFHTVHYRVRITDNESYQTLVAIFCHRRKALFSARAVLAEELIRIMSMIITGQRTMWHQLCLEILQQSEDRRPGLLNKFSFHRRITLSAKP</sequence>
<protein>
    <submittedName>
        <fullName evidence="1">Uncharacterized protein</fullName>
    </submittedName>
</protein>
<gene>
    <name evidence="1" type="ORF">EPS76_32725</name>
</gene>